<dbReference type="Pfam" id="PF02491">
    <property type="entry name" value="SHS2_FTSA"/>
    <property type="match status" value="1"/>
</dbReference>
<dbReference type="SMART" id="SM00842">
    <property type="entry name" value="FtsA"/>
    <property type="match status" value="1"/>
</dbReference>
<keyword evidence="4 5" id="KW-0131">Cell cycle</keyword>
<keyword evidence="2 5" id="KW-0132">Cell division</keyword>
<dbReference type="PIRSF" id="PIRSF003101">
    <property type="entry name" value="FtsA"/>
    <property type="match status" value="1"/>
</dbReference>
<name>A0A2M7KAP8_9BACT</name>
<dbReference type="Proteomes" id="UP000231493">
    <property type="component" value="Unassembled WGS sequence"/>
</dbReference>
<gene>
    <name evidence="5 8" type="primary">ftsA</name>
    <name evidence="8" type="ORF">COZ58_00685</name>
</gene>
<dbReference type="InterPro" id="IPR050696">
    <property type="entry name" value="FtsA/MreB"/>
</dbReference>
<dbReference type="AlphaFoldDB" id="A0A2M7KAP8"/>
<evidence type="ECO:0000256" key="6">
    <source>
        <dbReference type="PIRNR" id="PIRNR003101"/>
    </source>
</evidence>
<dbReference type="CDD" id="cd24048">
    <property type="entry name" value="ASKHA_NBD_FtsA"/>
    <property type="match status" value="1"/>
</dbReference>
<keyword evidence="1 5" id="KW-1003">Cell membrane</keyword>
<protein>
    <recommendedName>
        <fullName evidence="5 6">Cell division protein FtsA</fullName>
    </recommendedName>
</protein>
<evidence type="ECO:0000256" key="2">
    <source>
        <dbReference type="ARBA" id="ARBA00022618"/>
    </source>
</evidence>
<comment type="caution">
    <text evidence="8">The sequence shown here is derived from an EMBL/GenBank/DDBJ whole genome shotgun (WGS) entry which is preliminary data.</text>
</comment>
<dbReference type="GO" id="GO:0043093">
    <property type="term" value="P:FtsZ-dependent cytokinesis"/>
    <property type="evidence" value="ECO:0007669"/>
    <property type="project" value="UniProtKB-UniRule"/>
</dbReference>
<feature type="domain" description="SHS2" evidence="7">
    <location>
        <begin position="18"/>
        <end position="206"/>
    </location>
</feature>
<evidence type="ECO:0000256" key="3">
    <source>
        <dbReference type="ARBA" id="ARBA00023136"/>
    </source>
</evidence>
<evidence type="ECO:0000259" key="7">
    <source>
        <dbReference type="SMART" id="SM00842"/>
    </source>
</evidence>
<dbReference type="InterPro" id="IPR003494">
    <property type="entry name" value="SHS2_FtsA"/>
</dbReference>
<dbReference type="GO" id="GO:0032153">
    <property type="term" value="C:cell division site"/>
    <property type="evidence" value="ECO:0007669"/>
    <property type="project" value="UniProtKB-UniRule"/>
</dbReference>
<keyword evidence="3 5" id="KW-0472">Membrane</keyword>
<proteinExistence type="inferred from homology"/>
<comment type="subcellular location">
    <subcellularLocation>
        <location evidence="5">Cell membrane</location>
        <topology evidence="5">Peripheral membrane protein</topology>
        <orientation evidence="5">Cytoplasmic side</orientation>
    </subcellularLocation>
    <text evidence="5">Localizes to the Z ring in an FtsZ-dependent manner. Targeted to the membrane through a conserved C-terminal amphipathic helix.</text>
</comment>
<dbReference type="GO" id="GO:0009898">
    <property type="term" value="C:cytoplasmic side of plasma membrane"/>
    <property type="evidence" value="ECO:0007669"/>
    <property type="project" value="UniProtKB-UniRule"/>
</dbReference>
<reference evidence="9" key="1">
    <citation type="submission" date="2017-09" db="EMBL/GenBank/DDBJ databases">
        <title>Depth-based differentiation of microbial function through sediment-hosted aquifers and enrichment of novel symbionts in the deep terrestrial subsurface.</title>
        <authorList>
            <person name="Probst A.J."/>
            <person name="Ladd B."/>
            <person name="Jarett J.K."/>
            <person name="Geller-Mcgrath D.E."/>
            <person name="Sieber C.M."/>
            <person name="Emerson J.B."/>
            <person name="Anantharaman K."/>
            <person name="Thomas B.C."/>
            <person name="Malmstrom R."/>
            <person name="Stieglmeier M."/>
            <person name="Klingl A."/>
            <person name="Woyke T."/>
            <person name="Ryan C.M."/>
            <person name="Banfield J.F."/>
        </authorList>
    </citation>
    <scope>NUCLEOTIDE SEQUENCE [LARGE SCALE GENOMIC DNA]</scope>
</reference>
<accession>A0A2M7KAP8</accession>
<dbReference type="Gene3D" id="3.30.420.40">
    <property type="match status" value="1"/>
</dbReference>
<dbReference type="Gene3D" id="3.30.1490.110">
    <property type="match status" value="1"/>
</dbReference>
<dbReference type="PANTHER" id="PTHR32432">
    <property type="entry name" value="CELL DIVISION PROTEIN FTSA-RELATED"/>
    <property type="match status" value="1"/>
</dbReference>
<dbReference type="Pfam" id="PF14450">
    <property type="entry name" value="FtsA"/>
    <property type="match status" value="1"/>
</dbReference>
<evidence type="ECO:0000256" key="4">
    <source>
        <dbReference type="ARBA" id="ARBA00023306"/>
    </source>
</evidence>
<sequence>MIFKSRQEVIDMERDEIVVGLDIGTRKVCTVIGELGEDNQIEIIGIGTSPSLGVKKGVIIDLDQAIQSVKQSIESSERMAGARIDSVFVSIAGSHITSVNSKGVIAISEASSEITERDIEKVIEAAKAGIVSPEKELIHILSREFVVDGQSGIVDPLGMSGTRLECKVHIITGSSTAIQNLIKCVEGAGVNIEEIIFGTLASSNAVLSSTEKELGVLLIDIGAGTTEIAIFVKGGLAYSAVLPVGGIQITNDLAIGLRTSVEEAEKIKINYGTAIENSISPEKLVEISSINEKDKQNISKKYLVEIIEPRVSEIFSLVGAEVKKSGYYDMIPGGAVITGGSSLLPGISEVAEKVLNLPSRLGRPHYQGELADMINDPSYSAAVGLLSYATERYSIGRSFKLSRKKTGLKNIFGKIYSWLRDFF</sequence>
<organism evidence="8 9">
    <name type="scientific">Candidatus Infernicultor aquiphilus</name>
    <dbReference type="NCBI Taxonomy" id="1805029"/>
    <lineage>
        <taxon>Bacteria</taxon>
        <taxon>Pseudomonadati</taxon>
        <taxon>Atribacterota</taxon>
        <taxon>Candidatus Phoenicimicrobiia</taxon>
        <taxon>Candidatus Pheonicimicrobiales</taxon>
        <taxon>Candidatus Phoenicimicrobiaceae</taxon>
        <taxon>Candidatus Infernicultor</taxon>
    </lineage>
</organism>
<dbReference type="EMBL" id="PFIP01000015">
    <property type="protein sequence ID" value="PIX35213.1"/>
    <property type="molecule type" value="Genomic_DNA"/>
</dbReference>
<evidence type="ECO:0000313" key="8">
    <source>
        <dbReference type="EMBL" id="PIX35213.1"/>
    </source>
</evidence>
<comment type="function">
    <text evidence="5 6">Cell division protein that is involved in the assembly of the Z ring. May serve as a membrane anchor for the Z ring.</text>
</comment>
<dbReference type="PANTHER" id="PTHR32432:SF4">
    <property type="entry name" value="CELL DIVISION PROTEIN FTSA"/>
    <property type="match status" value="1"/>
</dbReference>
<dbReference type="InterPro" id="IPR043129">
    <property type="entry name" value="ATPase_NBD"/>
</dbReference>
<dbReference type="InterPro" id="IPR020823">
    <property type="entry name" value="Cell_div_FtsA"/>
</dbReference>
<comment type="subunit">
    <text evidence="5">Self-interacts. Interacts with FtsZ.</text>
</comment>
<dbReference type="SUPFAM" id="SSF53067">
    <property type="entry name" value="Actin-like ATPase domain"/>
    <property type="match status" value="2"/>
</dbReference>
<evidence type="ECO:0000256" key="5">
    <source>
        <dbReference type="HAMAP-Rule" id="MF_02033"/>
    </source>
</evidence>
<evidence type="ECO:0000313" key="9">
    <source>
        <dbReference type="Proteomes" id="UP000231493"/>
    </source>
</evidence>
<evidence type="ECO:0000256" key="1">
    <source>
        <dbReference type="ARBA" id="ARBA00022475"/>
    </source>
</evidence>
<comment type="similarity">
    <text evidence="5 6">Belongs to the FtsA/MreB family.</text>
</comment>
<dbReference type="NCBIfam" id="TIGR01174">
    <property type="entry name" value="ftsA"/>
    <property type="match status" value="1"/>
</dbReference>
<dbReference type="HAMAP" id="MF_02033">
    <property type="entry name" value="FtsA"/>
    <property type="match status" value="1"/>
</dbReference>